<dbReference type="AlphaFoldDB" id="J5Q597"/>
<dbReference type="HOGENOM" id="CLU_047748_0_0_1"/>
<reference evidence="1 2" key="1">
    <citation type="journal article" date="2012" name="Eukaryot. Cell">
        <title>Draft genome sequence of CBS 2479, the standard type strain of Trichosporon asahii.</title>
        <authorList>
            <person name="Yang R.Y."/>
            <person name="Li H.T."/>
            <person name="Zhu H."/>
            <person name="Zhou G.P."/>
            <person name="Wang M."/>
            <person name="Wang L."/>
        </authorList>
    </citation>
    <scope>NUCLEOTIDE SEQUENCE [LARGE SCALE GENOMIC DNA]</scope>
    <source>
        <strain evidence="2">ATCC 90039 / CBS 2479 / JCM 2466 / KCTC 7840 / NCYC 2677 / UAMH 7654</strain>
    </source>
</reference>
<dbReference type="Proteomes" id="UP000002748">
    <property type="component" value="Unassembled WGS sequence"/>
</dbReference>
<organism evidence="1 2">
    <name type="scientific">Trichosporon asahii var. asahii (strain ATCC 90039 / CBS 2479 / JCM 2466 / KCTC 7840 / NBRC 103889/ NCYC 2677 / UAMH 7654)</name>
    <name type="common">Yeast</name>
    <dbReference type="NCBI Taxonomy" id="1186058"/>
    <lineage>
        <taxon>Eukaryota</taxon>
        <taxon>Fungi</taxon>
        <taxon>Dikarya</taxon>
        <taxon>Basidiomycota</taxon>
        <taxon>Agaricomycotina</taxon>
        <taxon>Tremellomycetes</taxon>
        <taxon>Trichosporonales</taxon>
        <taxon>Trichosporonaceae</taxon>
        <taxon>Trichosporon</taxon>
    </lineage>
</organism>
<comment type="caution">
    <text evidence="1">The sequence shown here is derived from an EMBL/GenBank/DDBJ whole genome shotgun (WGS) entry which is preliminary data.</text>
</comment>
<dbReference type="RefSeq" id="XP_014176658.1">
    <property type="nucleotide sequence ID" value="XM_014321183.1"/>
</dbReference>
<accession>J5Q597</accession>
<protein>
    <submittedName>
        <fullName evidence="1">Uncharacterized protein</fullName>
    </submittedName>
</protein>
<evidence type="ECO:0000313" key="2">
    <source>
        <dbReference type="Proteomes" id="UP000002748"/>
    </source>
</evidence>
<dbReference type="EMBL" id="ALBS01000324">
    <property type="protein sequence ID" value="EJT45528.1"/>
    <property type="molecule type" value="Genomic_DNA"/>
</dbReference>
<dbReference type="KEGG" id="tasa:A1Q1_05974"/>
<gene>
    <name evidence="1" type="ORF">A1Q1_05974</name>
</gene>
<dbReference type="VEuPathDB" id="FungiDB:A1Q1_05974"/>
<name>J5Q597_TRIAS</name>
<sequence length="440" mass="50581">MAQNSTASRLEERGPQVWHLPHVRMALFDELCETLEIGRAPDQKQGFLKGFLTFNRDTSLDIALLLYPYINLDDFPWGCPDAVSSDARCVADILQNRRRAYAAGVRAINVTGCLPLCTRWKSFPEMVAFFPNVRQLFFDSTDLSFSTMPNTAEFAWCNPRLPDTFEISQTAWVEDDGSITEPAPFWDIEGFEYKLARDLETGYQMGDVRPLIARDDGQLEIPAIFLQPQREMVIEPKRDEHDDWLRLLQHRKGAGLPIDVLMWGMGVGEELSVVPRLACVVPPDLRILRLRLGSDGPLSTTLDNILEHIDTKHFPNLRFLEVKLLFFQDVAPDSAGWVAAPQWLSNDIPEKLEIWVDLVLLSHNIDERTDEQHMEQVLFNALPNRWIAQARRKLGRDNWYRLKVRTYWDQGEGPESFDPWIVSLILRPNPPPHRPDSPWG</sequence>
<dbReference type="GeneID" id="25989486"/>
<evidence type="ECO:0000313" key="1">
    <source>
        <dbReference type="EMBL" id="EJT45528.1"/>
    </source>
</evidence>
<proteinExistence type="predicted"/>